<keyword evidence="6" id="KW-0961">Cell wall biogenesis/degradation</keyword>
<dbReference type="InterPro" id="IPR001967">
    <property type="entry name" value="Peptidase_S11_N"/>
</dbReference>
<keyword evidence="10" id="KW-1133">Transmembrane helix</keyword>
<dbReference type="EMBL" id="PCWN01000011">
    <property type="protein sequence ID" value="PIR03636.1"/>
    <property type="molecule type" value="Genomic_DNA"/>
</dbReference>
<evidence type="ECO:0000256" key="1">
    <source>
        <dbReference type="ARBA" id="ARBA00007164"/>
    </source>
</evidence>
<accession>A0A2H0N6A3</accession>
<comment type="caution">
    <text evidence="12">The sequence shown here is derived from an EMBL/GenBank/DDBJ whole genome shotgun (WGS) entry which is preliminary data.</text>
</comment>
<feature type="domain" description="Peptidase S11 D-alanyl-D-alanine carboxypeptidase A N-terminal" evidence="11">
    <location>
        <begin position="111"/>
        <end position="337"/>
    </location>
</feature>
<keyword evidence="5" id="KW-0573">Peptidoglycan synthesis</keyword>
<keyword evidence="10" id="KW-0472">Membrane</keyword>
<dbReference type="AlphaFoldDB" id="A0A2H0N6A3"/>
<comment type="similarity">
    <text evidence="1 9">Belongs to the peptidase S11 family.</text>
</comment>
<dbReference type="GO" id="GO:0009252">
    <property type="term" value="P:peptidoglycan biosynthetic process"/>
    <property type="evidence" value="ECO:0007669"/>
    <property type="project" value="UniProtKB-KW"/>
</dbReference>
<evidence type="ECO:0000256" key="10">
    <source>
        <dbReference type="SAM" id="Phobius"/>
    </source>
</evidence>
<feature type="active site" description="Acyl-ester intermediate" evidence="7">
    <location>
        <position position="143"/>
    </location>
</feature>
<dbReference type="PANTHER" id="PTHR21581:SF26">
    <property type="entry name" value="D-ALANYL-D-ALANINE ENDOPEPTIDASE"/>
    <property type="match status" value="1"/>
</dbReference>
<evidence type="ECO:0000256" key="9">
    <source>
        <dbReference type="RuleBase" id="RU004016"/>
    </source>
</evidence>
<organism evidence="12 13">
    <name type="scientific">Candidatus Magasanikbacteria bacterium CG11_big_fil_rev_8_21_14_0_20_39_34</name>
    <dbReference type="NCBI Taxonomy" id="1974653"/>
    <lineage>
        <taxon>Bacteria</taxon>
        <taxon>Candidatus Magasanikiibacteriota</taxon>
    </lineage>
</organism>
<dbReference type="GO" id="GO:0006508">
    <property type="term" value="P:proteolysis"/>
    <property type="evidence" value="ECO:0007669"/>
    <property type="project" value="InterPro"/>
</dbReference>
<evidence type="ECO:0000256" key="3">
    <source>
        <dbReference type="ARBA" id="ARBA00022801"/>
    </source>
</evidence>
<keyword evidence="10" id="KW-0812">Transmembrane</keyword>
<evidence type="ECO:0000256" key="6">
    <source>
        <dbReference type="ARBA" id="ARBA00023316"/>
    </source>
</evidence>
<feature type="active site" description="Proton acceptor" evidence="7">
    <location>
        <position position="146"/>
    </location>
</feature>
<dbReference type="Gene3D" id="3.40.710.10">
    <property type="entry name" value="DD-peptidase/beta-lactamase superfamily"/>
    <property type="match status" value="1"/>
</dbReference>
<keyword evidence="2" id="KW-0732">Signal</keyword>
<evidence type="ECO:0000313" key="12">
    <source>
        <dbReference type="EMBL" id="PIR03636.1"/>
    </source>
</evidence>
<dbReference type="GO" id="GO:0009002">
    <property type="term" value="F:serine-type D-Ala-D-Ala carboxypeptidase activity"/>
    <property type="evidence" value="ECO:0007669"/>
    <property type="project" value="InterPro"/>
</dbReference>
<evidence type="ECO:0000259" key="11">
    <source>
        <dbReference type="Pfam" id="PF00768"/>
    </source>
</evidence>
<feature type="binding site" evidence="8">
    <location>
        <position position="306"/>
    </location>
    <ligand>
        <name>substrate</name>
    </ligand>
</feature>
<keyword evidence="4" id="KW-0133">Cell shape</keyword>
<dbReference type="InterPro" id="IPR018044">
    <property type="entry name" value="Peptidase_S11"/>
</dbReference>
<dbReference type="Pfam" id="PF00768">
    <property type="entry name" value="Peptidase_S11"/>
    <property type="match status" value="1"/>
</dbReference>
<evidence type="ECO:0000256" key="5">
    <source>
        <dbReference type="ARBA" id="ARBA00022984"/>
    </source>
</evidence>
<evidence type="ECO:0000313" key="13">
    <source>
        <dbReference type="Proteomes" id="UP000229600"/>
    </source>
</evidence>
<dbReference type="Proteomes" id="UP000229600">
    <property type="component" value="Unassembled WGS sequence"/>
</dbReference>
<feature type="transmembrane region" description="Helical" evidence="10">
    <location>
        <begin position="31"/>
        <end position="51"/>
    </location>
</feature>
<dbReference type="GO" id="GO:0008360">
    <property type="term" value="P:regulation of cell shape"/>
    <property type="evidence" value="ECO:0007669"/>
    <property type="project" value="UniProtKB-KW"/>
</dbReference>
<feature type="active site" evidence="7">
    <location>
        <position position="195"/>
    </location>
</feature>
<evidence type="ECO:0000256" key="2">
    <source>
        <dbReference type="ARBA" id="ARBA00022729"/>
    </source>
</evidence>
<proteinExistence type="inferred from homology"/>
<keyword evidence="3" id="KW-0378">Hydrolase</keyword>
<dbReference type="PANTHER" id="PTHR21581">
    <property type="entry name" value="D-ALANYL-D-ALANINE CARBOXYPEPTIDASE"/>
    <property type="match status" value="1"/>
</dbReference>
<evidence type="ECO:0000256" key="8">
    <source>
        <dbReference type="PIRSR" id="PIRSR618044-2"/>
    </source>
</evidence>
<evidence type="ECO:0000256" key="7">
    <source>
        <dbReference type="PIRSR" id="PIRSR618044-1"/>
    </source>
</evidence>
<dbReference type="SUPFAM" id="SSF56601">
    <property type="entry name" value="beta-lactamase/transpeptidase-like"/>
    <property type="match status" value="1"/>
</dbReference>
<protein>
    <recommendedName>
        <fullName evidence="11">Peptidase S11 D-alanyl-D-alanine carboxypeptidase A N-terminal domain-containing protein</fullName>
    </recommendedName>
</protein>
<dbReference type="PRINTS" id="PR00725">
    <property type="entry name" value="DADACBPTASE1"/>
</dbReference>
<dbReference type="InterPro" id="IPR012338">
    <property type="entry name" value="Beta-lactam/transpept-like"/>
</dbReference>
<reference evidence="12 13" key="1">
    <citation type="submission" date="2017-09" db="EMBL/GenBank/DDBJ databases">
        <title>Depth-based differentiation of microbial function through sediment-hosted aquifers and enrichment of novel symbionts in the deep terrestrial subsurface.</title>
        <authorList>
            <person name="Probst A.J."/>
            <person name="Ladd B."/>
            <person name="Jarett J.K."/>
            <person name="Geller-Mcgrath D.E."/>
            <person name="Sieber C.M."/>
            <person name="Emerson J.B."/>
            <person name="Anantharaman K."/>
            <person name="Thomas B.C."/>
            <person name="Malmstrom R."/>
            <person name="Stieglmeier M."/>
            <person name="Klingl A."/>
            <person name="Woyke T."/>
            <person name="Ryan C.M."/>
            <person name="Banfield J.F."/>
        </authorList>
    </citation>
    <scope>NUCLEOTIDE SEQUENCE [LARGE SCALE GENOMIC DNA]</scope>
    <source>
        <strain evidence="12">CG11_big_fil_rev_8_21_14_0_20_39_34</strain>
    </source>
</reference>
<name>A0A2H0N6A3_9BACT</name>
<evidence type="ECO:0000256" key="4">
    <source>
        <dbReference type="ARBA" id="ARBA00022960"/>
    </source>
</evidence>
<gene>
    <name evidence="12" type="ORF">COV59_05615</name>
</gene>
<dbReference type="GO" id="GO:0071555">
    <property type="term" value="P:cell wall organization"/>
    <property type="evidence" value="ECO:0007669"/>
    <property type="project" value="UniProtKB-KW"/>
</dbReference>
<sequence>MEHDNKTLAEKYALPEQKKQTSFFVKNWDDIVAAALVCFTFLFVFIFSGVFPTKWSETRLVNATQKMKLPVLASFFSGDLSQKSGGDVNVSPPAKIIAPSPQFIGDEMLDPEQFTAKSIFVRDIRSGSVLFQKNPFEQRPMASITKLMSSLVILERNPDWTATTTVVSDALIDNHMYAGDTYTEEELWYASLVGSSNKAIFSLAEAVGISRESFADRMNQKAMELGMSHTSFVEPTGLDEGNISTAADIEKLLSAALDKKEIQDAVLTQEFTLYSNEREKTHHMWNTDWLLLGWIPHHFAHFLGGKTGYIDASLYNFTMRAGDENENYIDVVVLGADTHEGRFTEARDVAEWVFQNYKWPVTSKKTE</sequence>